<dbReference type="Proteomes" id="UP000807371">
    <property type="component" value="Unassembled WGS sequence"/>
</dbReference>
<sequence length="80" mass="8341">MVFPSVVAPIPICEDAIAVSAAKAFQNFDITASASRGLFEKGIITARIAVSEIFLTCSVWYGMTTYPGAVVRQSGAALAA</sequence>
<organism evidence="1 2">
    <name type="scientific">Streptomyces pactum</name>
    <dbReference type="NCBI Taxonomy" id="68249"/>
    <lineage>
        <taxon>Bacteria</taxon>
        <taxon>Bacillati</taxon>
        <taxon>Actinomycetota</taxon>
        <taxon>Actinomycetes</taxon>
        <taxon>Kitasatosporales</taxon>
        <taxon>Streptomycetaceae</taxon>
        <taxon>Streptomyces</taxon>
    </lineage>
</organism>
<keyword evidence="2" id="KW-1185">Reference proteome</keyword>
<dbReference type="RefSeq" id="WP_197990339.1">
    <property type="nucleotide sequence ID" value="NZ_JACYXC010000001.1"/>
</dbReference>
<evidence type="ECO:0000313" key="1">
    <source>
        <dbReference type="EMBL" id="MBH5336999.1"/>
    </source>
</evidence>
<comment type="caution">
    <text evidence="1">The sequence shown here is derived from an EMBL/GenBank/DDBJ whole genome shotgun (WGS) entry which is preliminary data.</text>
</comment>
<accession>A0ABS0NP71</accession>
<name>A0ABS0NP71_9ACTN</name>
<reference evidence="1 2" key="1">
    <citation type="submission" date="2020-09" db="EMBL/GenBank/DDBJ databases">
        <title>Biosynthesis of the nuclear factor of activated T cells inhibitor NFAT-133 and its congeners in Streptomyces pactum.</title>
        <authorList>
            <person name="Zhou W."/>
            <person name="Posri P."/>
            <person name="Abugrain M.E."/>
            <person name="Weisberg A.J."/>
            <person name="Chang J.H."/>
            <person name="Mahmud T."/>
        </authorList>
    </citation>
    <scope>NUCLEOTIDE SEQUENCE [LARGE SCALE GENOMIC DNA]</scope>
    <source>
        <strain evidence="1 2">ATCC 27456</strain>
    </source>
</reference>
<gene>
    <name evidence="1" type="ORF">IHE55_20420</name>
</gene>
<proteinExistence type="predicted"/>
<protein>
    <submittedName>
        <fullName evidence="1">Uncharacterized protein</fullName>
    </submittedName>
</protein>
<dbReference type="EMBL" id="JACYXC010000001">
    <property type="protein sequence ID" value="MBH5336999.1"/>
    <property type="molecule type" value="Genomic_DNA"/>
</dbReference>
<evidence type="ECO:0000313" key="2">
    <source>
        <dbReference type="Proteomes" id="UP000807371"/>
    </source>
</evidence>